<dbReference type="Gene3D" id="3.40.630.30">
    <property type="match status" value="1"/>
</dbReference>
<dbReference type="OrthoDB" id="5419426at2"/>
<name>H3NR32_9FIRM</name>
<evidence type="ECO:0000313" key="2">
    <source>
        <dbReference type="EMBL" id="EHR31837.1"/>
    </source>
</evidence>
<gene>
    <name evidence="2" type="ORF">HMPREF9709_01793</name>
</gene>
<comment type="caution">
    <text evidence="2">The sequence shown here is derived from an EMBL/GenBank/DDBJ whole genome shotgun (WGS) entry which is preliminary data.</text>
</comment>
<dbReference type="InterPro" id="IPR016181">
    <property type="entry name" value="Acyl_CoA_acyltransferase"/>
</dbReference>
<dbReference type="PANTHER" id="PTHR43305:SF1">
    <property type="entry name" value="FAMILY N-ACETYLTRANSFERASE, PUTATIVE (AFU_ORTHOLOGUE AFUA_2G01380)-RELATED"/>
    <property type="match status" value="1"/>
</dbReference>
<dbReference type="GO" id="GO:0016747">
    <property type="term" value="F:acyltransferase activity, transferring groups other than amino-acyl groups"/>
    <property type="evidence" value="ECO:0007669"/>
    <property type="project" value="InterPro"/>
</dbReference>
<dbReference type="EMBL" id="AGEI01000033">
    <property type="protein sequence ID" value="EHR31837.1"/>
    <property type="molecule type" value="Genomic_DNA"/>
</dbReference>
<dbReference type="PANTHER" id="PTHR43305">
    <property type="entry name" value="FAMILY N-ACETYLTRANSFERASE, PUTATIVE (AFU_ORTHOLOGUE AFUA_2G01380)-RELATED"/>
    <property type="match status" value="1"/>
</dbReference>
<dbReference type="InterPro" id="IPR000182">
    <property type="entry name" value="GNAT_dom"/>
</dbReference>
<dbReference type="Pfam" id="PF00583">
    <property type="entry name" value="Acetyltransf_1"/>
    <property type="match status" value="1"/>
</dbReference>
<dbReference type="InterPro" id="IPR052777">
    <property type="entry name" value="Acetyltransferase_Enz"/>
</dbReference>
<dbReference type="STRING" id="883114.HMPREF9709_01793"/>
<dbReference type="PROSITE" id="PS51186">
    <property type="entry name" value="GNAT"/>
    <property type="match status" value="1"/>
</dbReference>
<feature type="domain" description="N-acetyltransferase" evidence="1">
    <location>
        <begin position="1"/>
        <end position="158"/>
    </location>
</feature>
<dbReference type="eggNOG" id="COG1247">
    <property type="taxonomic scope" value="Bacteria"/>
</dbReference>
<reference evidence="2 3" key="1">
    <citation type="submission" date="2012-01" db="EMBL/GenBank/DDBJ databases">
        <title>The Genome Sequence of Helcococcus kunzii ATCC 51366.</title>
        <authorList>
            <consortium name="The Broad Institute Genome Sequencing Platform"/>
            <person name="Earl A."/>
            <person name="Ward D."/>
            <person name="Feldgarden M."/>
            <person name="Gevers D."/>
            <person name="Huys G."/>
            <person name="Young S.K."/>
            <person name="Zeng Q."/>
            <person name="Gargeya S."/>
            <person name="Fitzgerald M."/>
            <person name="Haas B."/>
            <person name="Abouelleil A."/>
            <person name="Alvarado L."/>
            <person name="Arachchi H.M."/>
            <person name="Berlin A."/>
            <person name="Chapman S.B."/>
            <person name="Gearin G."/>
            <person name="Goldberg J."/>
            <person name="Griggs A."/>
            <person name="Gujja S."/>
            <person name="Hansen M."/>
            <person name="Heiman D."/>
            <person name="Howarth C."/>
            <person name="Larimer J."/>
            <person name="Lui A."/>
            <person name="MacDonald P.J.P."/>
            <person name="McCowen C."/>
            <person name="Montmayeur A."/>
            <person name="Murphy C."/>
            <person name="Neiman D."/>
            <person name="Pearson M."/>
            <person name="Priest M."/>
            <person name="Roberts A."/>
            <person name="Saif S."/>
            <person name="Shea T."/>
            <person name="Sisk P."/>
            <person name="Stolte C."/>
            <person name="Sykes S."/>
            <person name="Wortman J."/>
            <person name="Nusbaum C."/>
            <person name="Birren B."/>
        </authorList>
    </citation>
    <scope>NUCLEOTIDE SEQUENCE [LARGE SCALE GENOMIC DNA]</scope>
    <source>
        <strain evidence="2 3">ATCC 51366</strain>
    </source>
</reference>
<evidence type="ECO:0000259" key="1">
    <source>
        <dbReference type="PROSITE" id="PS51186"/>
    </source>
</evidence>
<proteinExistence type="predicted"/>
<evidence type="ECO:0000313" key="3">
    <source>
        <dbReference type="Proteomes" id="UP000004191"/>
    </source>
</evidence>
<dbReference type="GeneID" id="96999712"/>
<dbReference type="AlphaFoldDB" id="H3NR32"/>
<dbReference type="HOGENOM" id="CLU_013985_11_2_9"/>
<protein>
    <recommendedName>
        <fullName evidence="1">N-acetyltransferase domain-containing protein</fullName>
    </recommendedName>
</protein>
<accession>H3NR32</accession>
<dbReference type="SUPFAM" id="SSF55729">
    <property type="entry name" value="Acyl-CoA N-acyltransferases (Nat)"/>
    <property type="match status" value="1"/>
</dbReference>
<sequence>MIIRKTSPKDNQTLAKIIRKNLEEHHLDIAGTAYFDSNLDNLSEYYNQLNTNRVYYVILDDNENLLGGVGMEAFENIDNCVEMQKLYLSDEAKGQGLGVKLVQYIEEKAKEQGYSKMYLESHSNLKAAISLYKKMGYKQMDRPDFVVHTTVDMFFIKTSF</sequence>
<dbReference type="Proteomes" id="UP000004191">
    <property type="component" value="Unassembled WGS sequence"/>
</dbReference>
<dbReference type="CDD" id="cd04301">
    <property type="entry name" value="NAT_SF"/>
    <property type="match status" value="1"/>
</dbReference>
<keyword evidence="3" id="KW-1185">Reference proteome</keyword>
<dbReference type="RefSeq" id="WP_005399307.1">
    <property type="nucleotide sequence ID" value="NZ_JH601089.1"/>
</dbReference>
<organism evidence="2 3">
    <name type="scientific">Helcococcus kunzii ATCC 51366</name>
    <dbReference type="NCBI Taxonomy" id="883114"/>
    <lineage>
        <taxon>Bacteria</taxon>
        <taxon>Bacillati</taxon>
        <taxon>Bacillota</taxon>
        <taxon>Tissierellia</taxon>
        <taxon>Tissierellales</taxon>
        <taxon>Peptoniphilaceae</taxon>
        <taxon>Helcococcus</taxon>
    </lineage>
</organism>